<reference evidence="7 8" key="1">
    <citation type="submission" date="2015-01" db="EMBL/GenBank/DDBJ databases">
        <title>The Genome Sequence of Cladophialophora immunda CBS83496.</title>
        <authorList>
            <consortium name="The Broad Institute Genomics Platform"/>
            <person name="Cuomo C."/>
            <person name="de Hoog S."/>
            <person name="Gorbushina A."/>
            <person name="Stielow B."/>
            <person name="Teixiera M."/>
            <person name="Abouelleil A."/>
            <person name="Chapman S.B."/>
            <person name="Priest M."/>
            <person name="Young S.K."/>
            <person name="Wortman J."/>
            <person name="Nusbaum C."/>
            <person name="Birren B."/>
        </authorList>
    </citation>
    <scope>NUCLEOTIDE SEQUENCE [LARGE SCALE GENOMIC DNA]</scope>
    <source>
        <strain evidence="7 8">CBS 83496</strain>
    </source>
</reference>
<feature type="region of interest" description="Disordered" evidence="6">
    <location>
        <begin position="198"/>
        <end position="523"/>
    </location>
</feature>
<dbReference type="AlphaFoldDB" id="A0A0D2CXW7"/>
<dbReference type="Pfam" id="PF12634">
    <property type="entry name" value="Inp1"/>
    <property type="match status" value="1"/>
</dbReference>
<dbReference type="EMBL" id="KN847043">
    <property type="protein sequence ID" value="KIW28439.1"/>
    <property type="molecule type" value="Genomic_DNA"/>
</dbReference>
<feature type="compositionally biased region" description="Polar residues" evidence="6">
    <location>
        <begin position="478"/>
        <end position="495"/>
    </location>
</feature>
<feature type="compositionally biased region" description="Low complexity" evidence="6">
    <location>
        <begin position="747"/>
        <end position="759"/>
    </location>
</feature>
<evidence type="ECO:0000313" key="8">
    <source>
        <dbReference type="Proteomes" id="UP000054466"/>
    </source>
</evidence>
<feature type="compositionally biased region" description="Acidic residues" evidence="6">
    <location>
        <begin position="763"/>
        <end position="772"/>
    </location>
</feature>
<evidence type="ECO:0000256" key="3">
    <source>
        <dbReference type="ARBA" id="ARBA00010707"/>
    </source>
</evidence>
<evidence type="ECO:0000256" key="6">
    <source>
        <dbReference type="SAM" id="MobiDB-lite"/>
    </source>
</evidence>
<dbReference type="GO" id="GO:0005780">
    <property type="term" value="C:extrinsic component of intraperoxisomal membrane"/>
    <property type="evidence" value="ECO:0007669"/>
    <property type="project" value="InterPro"/>
</dbReference>
<feature type="region of interest" description="Disordered" evidence="6">
    <location>
        <begin position="573"/>
        <end position="628"/>
    </location>
</feature>
<feature type="compositionally biased region" description="Basic and acidic residues" evidence="6">
    <location>
        <begin position="328"/>
        <end position="350"/>
    </location>
</feature>
<comment type="subcellular location">
    <subcellularLocation>
        <location evidence="2">Peroxisome membrane</location>
        <topology evidence="2">Peripheral membrane protein</topology>
    </subcellularLocation>
</comment>
<keyword evidence="8" id="KW-1185">Reference proteome</keyword>
<dbReference type="GeneID" id="27347299"/>
<proteinExistence type="inferred from homology"/>
<dbReference type="RefSeq" id="XP_016248655.1">
    <property type="nucleotide sequence ID" value="XM_016395236.1"/>
</dbReference>
<feature type="compositionally biased region" description="Polar residues" evidence="6">
    <location>
        <begin position="361"/>
        <end position="383"/>
    </location>
</feature>
<gene>
    <name evidence="7" type="ORF">PV07_08105</name>
</gene>
<feature type="compositionally biased region" description="Polar residues" evidence="6">
    <location>
        <begin position="393"/>
        <end position="404"/>
    </location>
</feature>
<sequence>MASPPPSYGDAPPLQSYRRSFTVPSRSLSLHERAGLDKSDADADILYSHPSARIIAFSPPRESIPPQSKETLPDADYPIDTVETLPWRSRSEILAATGPIVIEKVRGSSYFLKSADQKVIHTIMRNSQCWCVDGESKFVLRIGKFRYYRIELPSETEEDKKKVEELKAALPKVLRFERTPCPFKRAFHVDLPEDAITPRRKGTWKRRQQPDPTTPNTDPLPMGRTKTSRAWSFQGQNGLTSVQTYGRRGSDYGYSPSPSSSRSRPGADGYRSSTPSSVASGDDPLERRHDDESSEDGSQHDEEREEVAPRRGLTRSAIGASRSQRSSIAEKEHRDAIPSSRSDDEAGRTEESEDMSLAQPVDSSTIETGAQSTIEGVPTSVQPQEGDMEEISGETNAPESTGENLENEVPQEKVGPVVDHPGEQLEGDHGDDREGSTEVAPEESEQTTTTSPSTESESELALSQTIEPATDDADAETTIEQPLSENTGTSEQPPTLHQEGDSGPREVVAVLETEGSLSRVSSVDSFYTTDSLAQEPLDGHVQIIDFEQRPQAEGFTPFFLNRNQHQRGLSELTVTASTVESEQSPKKRPSTSDSMDKASTPGLAQSSMSDSSWPEVHTPPTSPIKEGLRRRLHAKRSFSPLPPSTTLLSSSPSPTNYGSPFTADFLQKAANVAFVKPIEAVVLLVHILARIAGGATVSDLLSGELFRRPETHRRRTSFPDQPPAPRDDSEEEDDFGMPIRGRTKSQDPGTNPDTTNTMTTKDDDADSIFDLD</sequence>
<dbReference type="OrthoDB" id="4097008at2759"/>
<feature type="region of interest" description="Disordered" evidence="6">
    <location>
        <begin position="636"/>
        <end position="655"/>
    </location>
</feature>
<keyword evidence="5" id="KW-0472">Membrane</keyword>
<dbReference type="GO" id="GO:0045033">
    <property type="term" value="P:peroxisome inheritance"/>
    <property type="evidence" value="ECO:0007669"/>
    <property type="project" value="InterPro"/>
</dbReference>
<feature type="compositionally biased region" description="Low complexity" evidence="6">
    <location>
        <begin position="644"/>
        <end position="655"/>
    </location>
</feature>
<dbReference type="STRING" id="569365.A0A0D2CXW7"/>
<dbReference type="Proteomes" id="UP000054466">
    <property type="component" value="Unassembled WGS sequence"/>
</dbReference>
<evidence type="ECO:0000256" key="1">
    <source>
        <dbReference type="ARBA" id="ARBA00003594"/>
    </source>
</evidence>
<evidence type="ECO:0000256" key="4">
    <source>
        <dbReference type="ARBA" id="ARBA00021397"/>
    </source>
</evidence>
<feature type="compositionally biased region" description="Basic and acidic residues" evidence="6">
    <location>
        <begin position="420"/>
        <end position="436"/>
    </location>
</feature>
<name>A0A0D2CXW7_9EURO</name>
<evidence type="ECO:0000256" key="5">
    <source>
        <dbReference type="ARBA" id="ARBA00023136"/>
    </source>
</evidence>
<feature type="compositionally biased region" description="Polar residues" evidence="6">
    <location>
        <begin position="573"/>
        <end position="582"/>
    </location>
</feature>
<feature type="compositionally biased region" description="Basic residues" evidence="6">
    <location>
        <begin position="198"/>
        <end position="207"/>
    </location>
</feature>
<comment type="function">
    <text evidence="1">Required for peroxisome inheritance.</text>
</comment>
<feature type="compositionally biased region" description="Low complexity" evidence="6">
    <location>
        <begin position="446"/>
        <end position="465"/>
    </location>
</feature>
<feature type="compositionally biased region" description="Polar residues" evidence="6">
    <location>
        <begin position="602"/>
        <end position="612"/>
    </location>
</feature>
<feature type="compositionally biased region" description="Low complexity" evidence="6">
    <location>
        <begin position="251"/>
        <end position="266"/>
    </location>
</feature>
<dbReference type="InterPro" id="IPR024758">
    <property type="entry name" value="Inp1"/>
</dbReference>
<dbReference type="VEuPathDB" id="FungiDB:PV07_08105"/>
<feature type="compositionally biased region" description="Polar residues" evidence="6">
    <location>
        <begin position="228"/>
        <end position="244"/>
    </location>
</feature>
<feature type="region of interest" description="Disordered" evidence="6">
    <location>
        <begin position="711"/>
        <end position="772"/>
    </location>
</feature>
<accession>A0A0D2CXW7</accession>
<comment type="similarity">
    <text evidence="3">Belongs to the INP1 family.</text>
</comment>
<dbReference type="HOGENOM" id="CLU_364859_0_0_1"/>
<feature type="compositionally biased region" description="Low complexity" evidence="6">
    <location>
        <begin position="210"/>
        <end position="221"/>
    </location>
</feature>
<organism evidence="7 8">
    <name type="scientific">Cladophialophora immunda</name>
    <dbReference type="NCBI Taxonomy" id="569365"/>
    <lineage>
        <taxon>Eukaryota</taxon>
        <taxon>Fungi</taxon>
        <taxon>Dikarya</taxon>
        <taxon>Ascomycota</taxon>
        <taxon>Pezizomycotina</taxon>
        <taxon>Eurotiomycetes</taxon>
        <taxon>Chaetothyriomycetidae</taxon>
        <taxon>Chaetothyriales</taxon>
        <taxon>Herpotrichiellaceae</taxon>
        <taxon>Cladophialophora</taxon>
    </lineage>
</organism>
<feature type="compositionally biased region" description="Basic and acidic residues" evidence="6">
    <location>
        <begin position="284"/>
        <end position="309"/>
    </location>
</feature>
<protein>
    <recommendedName>
        <fullName evidence="4">Inheritance of peroxisomes protein 1</fullName>
    </recommendedName>
</protein>
<evidence type="ECO:0000313" key="7">
    <source>
        <dbReference type="EMBL" id="KIW28439.1"/>
    </source>
</evidence>
<evidence type="ECO:0000256" key="2">
    <source>
        <dbReference type="ARBA" id="ARBA00004421"/>
    </source>
</evidence>